<dbReference type="Proteomes" id="UP000036403">
    <property type="component" value="Unassembled WGS sequence"/>
</dbReference>
<reference evidence="3 4" key="1">
    <citation type="submission" date="2015-04" db="EMBL/GenBank/DDBJ databases">
        <title>Lasius niger genome sequencing.</title>
        <authorList>
            <person name="Konorov E.A."/>
            <person name="Nikitin M.A."/>
            <person name="Kirill M.V."/>
            <person name="Chang P."/>
        </authorList>
    </citation>
    <scope>NUCLEOTIDE SEQUENCE [LARGE SCALE GENOMIC DNA]</scope>
    <source>
        <tissue evidence="3">Whole</tissue>
    </source>
</reference>
<dbReference type="PaxDb" id="67767-A0A0J7KCL3"/>
<dbReference type="InterPro" id="IPR048365">
    <property type="entry name" value="TNP-like_RNaseH_N"/>
</dbReference>
<dbReference type="OrthoDB" id="6781410at2759"/>
<organism evidence="3 4">
    <name type="scientific">Lasius niger</name>
    <name type="common">Black garden ant</name>
    <dbReference type="NCBI Taxonomy" id="67767"/>
    <lineage>
        <taxon>Eukaryota</taxon>
        <taxon>Metazoa</taxon>
        <taxon>Ecdysozoa</taxon>
        <taxon>Arthropoda</taxon>
        <taxon>Hexapoda</taxon>
        <taxon>Insecta</taxon>
        <taxon>Pterygota</taxon>
        <taxon>Neoptera</taxon>
        <taxon>Endopterygota</taxon>
        <taxon>Hymenoptera</taxon>
        <taxon>Apocrita</taxon>
        <taxon>Aculeata</taxon>
        <taxon>Formicoidea</taxon>
        <taxon>Formicidae</taxon>
        <taxon>Formicinae</taxon>
        <taxon>Lasius</taxon>
        <taxon>Lasius</taxon>
    </lineage>
</organism>
<dbReference type="EMBL" id="LBMM01009660">
    <property type="protein sequence ID" value="KMQ87961.1"/>
    <property type="molecule type" value="Genomic_DNA"/>
</dbReference>
<dbReference type="STRING" id="67767.A0A0J7KCL3"/>
<gene>
    <name evidence="3" type="ORF">RF55_12627</name>
</gene>
<evidence type="ECO:0000313" key="4">
    <source>
        <dbReference type="Proteomes" id="UP000036403"/>
    </source>
</evidence>
<evidence type="ECO:0000259" key="2">
    <source>
        <dbReference type="Pfam" id="PF21787"/>
    </source>
</evidence>
<keyword evidence="1" id="KW-0175">Coiled coil</keyword>
<feature type="domain" description="Transposable element P transposase-like RNase H" evidence="2">
    <location>
        <begin position="274"/>
        <end position="314"/>
    </location>
</feature>
<feature type="coiled-coil region" evidence="1">
    <location>
        <begin position="141"/>
        <end position="168"/>
    </location>
</feature>
<keyword evidence="4" id="KW-1185">Reference proteome</keyword>
<protein>
    <submittedName>
        <fullName evidence="3">Thap domain-containing protein 4</fullName>
    </submittedName>
</protein>
<evidence type="ECO:0000313" key="3">
    <source>
        <dbReference type="EMBL" id="KMQ87961.1"/>
    </source>
</evidence>
<comment type="caution">
    <text evidence="3">The sequence shown here is derived from an EMBL/GenBank/DDBJ whole genome shotgun (WGS) entry which is preliminary data.</text>
</comment>
<sequence>MWEKPRVDGKRKLKDDAEPTIFYSLKKNPERFILNCRSTYEDNCDPVIKPVVSSVPSLSDYHQLSPEHNTNNATHDDQQINSIEVLNATHDDQQINSIEVLTSNKLSGTKNEICEETNSMNNENPYTTNSRITSTTLDEALKTAVLKTENLEKQLKEANAKLQAADVNFRKILKSNNTLLRRIRQLKSKNRIHVEKSLLKSSEILHKVFNNDQIKWLQHDSSSKRLHKWSEQTIKKALRIKVSCSESGYRELMKQNIPLPSSRTLRRRLETIKFEPGICDDIFEALKEKVEQFEDDRQRDCMLALDEMGIEKKFIETLELSSDIVQFEHLKELVAEQKDYHFKLVPKLHENVIKTTTFNKMKVNMATNMLNRN</sequence>
<accession>A0A0J7KCL3</accession>
<evidence type="ECO:0000256" key="1">
    <source>
        <dbReference type="SAM" id="Coils"/>
    </source>
</evidence>
<feature type="non-terminal residue" evidence="3">
    <location>
        <position position="373"/>
    </location>
</feature>
<dbReference type="AlphaFoldDB" id="A0A0J7KCL3"/>
<dbReference type="Pfam" id="PF21787">
    <property type="entry name" value="TNP-like_RNaseH_N"/>
    <property type="match status" value="1"/>
</dbReference>
<name>A0A0J7KCL3_LASNI</name>
<proteinExistence type="predicted"/>